<evidence type="ECO:0000313" key="1">
    <source>
        <dbReference type="EMBL" id="QBA23909.1"/>
    </source>
</evidence>
<dbReference type="AlphaFoldDB" id="A0A411DU51"/>
<gene>
    <name evidence="1" type="ORF">EU348_16920</name>
</gene>
<dbReference type="EMBL" id="CP035532">
    <property type="protein sequence ID" value="QBA23909.1"/>
    <property type="molecule type" value="Genomic_DNA"/>
</dbReference>
<reference evidence="1" key="1">
    <citation type="submission" date="2019-01" db="EMBL/GenBank/DDBJ databases">
        <title>Whole Genome Sequencing for Putative Detection of Antimicrobial Resistance and Potential Virulence Factors in Chryseobacterium indologenes isolated from Nile Tilapia in Tanzania.</title>
        <authorList>
            <person name="Mwega E."/>
            <person name="Mutoloki S."/>
            <person name="Mugimba K."/>
            <person name="Colquhoun D."/>
            <person name="Mdegela R."/>
            <person name="Evensen O."/>
            <person name="Wasteson Y."/>
        </authorList>
    </citation>
    <scope>NUCLEOTIDE SEQUENCE [LARGE SCALE GENOMIC DNA]</scope>
    <source>
        <strain evidence="1">StR 01</strain>
    </source>
</reference>
<name>A0A411DU51_CHRID</name>
<sequence length="45" mass="5158">MGAEYKLSKKFFVDARYNFNFIEISKSNTLPMKAGFLQAGAGYRF</sequence>
<dbReference type="InterPro" id="IPR011250">
    <property type="entry name" value="OMP/PagP_B-barrel"/>
</dbReference>
<organism evidence="1">
    <name type="scientific">Chryseobacterium indologenes</name>
    <name type="common">Flavobacterium indologenes</name>
    <dbReference type="NCBI Taxonomy" id="253"/>
    <lineage>
        <taxon>Bacteria</taxon>
        <taxon>Pseudomonadati</taxon>
        <taxon>Bacteroidota</taxon>
        <taxon>Flavobacteriia</taxon>
        <taxon>Flavobacteriales</taxon>
        <taxon>Weeksellaceae</taxon>
        <taxon>Chryseobacterium group</taxon>
        <taxon>Chryseobacterium</taxon>
    </lineage>
</organism>
<protein>
    <submittedName>
        <fullName evidence="1">Uncharacterized protein</fullName>
    </submittedName>
</protein>
<accession>A0A411DU51</accession>
<dbReference type="SUPFAM" id="SSF56925">
    <property type="entry name" value="OMPA-like"/>
    <property type="match status" value="1"/>
</dbReference>
<proteinExistence type="predicted"/>